<dbReference type="Proteomes" id="UP000431913">
    <property type="component" value="Unassembled WGS sequence"/>
</dbReference>
<dbReference type="Pfam" id="PF00528">
    <property type="entry name" value="BPD_transp_1"/>
    <property type="match status" value="1"/>
</dbReference>
<dbReference type="PANTHER" id="PTHR30151:SF0">
    <property type="entry name" value="ABC TRANSPORTER PERMEASE PROTEIN MJ0413-RELATED"/>
    <property type="match status" value="1"/>
</dbReference>
<reference evidence="11 16" key="4">
    <citation type="submission" date="2019-08" db="EMBL/GenBank/DDBJ databases">
        <title>In-depth cultivation of the pig gut microbiome towards novel bacterial diversity and tailored functional studies.</title>
        <authorList>
            <person name="Wylensek D."/>
            <person name="Hitch T.C.A."/>
            <person name="Clavel T."/>
        </authorList>
    </citation>
    <scope>NUCLEOTIDE SEQUENCE [LARGE SCALE GENOMIC DNA]</scope>
    <source>
        <strain evidence="11 16">WCA3-601-WT-6J</strain>
    </source>
</reference>
<organism evidence="9 14">
    <name type="scientific">Ruthenibacterium lactatiformans</name>
    <dbReference type="NCBI Taxonomy" id="1550024"/>
    <lineage>
        <taxon>Bacteria</taxon>
        <taxon>Bacillati</taxon>
        <taxon>Bacillota</taxon>
        <taxon>Clostridia</taxon>
        <taxon>Eubacteriales</taxon>
        <taxon>Oscillospiraceae</taxon>
        <taxon>Ruthenibacterium</taxon>
    </lineage>
</organism>
<dbReference type="PROSITE" id="PS50928">
    <property type="entry name" value="ABC_TM1"/>
    <property type="match status" value="1"/>
</dbReference>
<reference evidence="9" key="1">
    <citation type="submission" date="2015-02" db="EMBL/GenBank/DDBJ databases">
        <title>A novel member of the family Ruminococcaceae isolated from human feces.</title>
        <authorList>
            <person name="Shkoporov A.N."/>
            <person name="Chaplin A.V."/>
            <person name="Motuzova O.V."/>
            <person name="Kafarskaia L.I."/>
            <person name="Khokhlova E.V."/>
            <person name="Efimov B.A."/>
        </authorList>
    </citation>
    <scope>NUCLEOTIDE SEQUENCE [LARGE SCALE GENOMIC DNA]</scope>
    <source>
        <strain evidence="9">585-1</strain>
    </source>
</reference>
<feature type="domain" description="ABC transmembrane type-1" evidence="8">
    <location>
        <begin position="55"/>
        <end position="240"/>
    </location>
</feature>
<comment type="subcellular location">
    <subcellularLocation>
        <location evidence="1 7">Cell membrane</location>
        <topology evidence="1 7">Multi-pass membrane protein</topology>
    </subcellularLocation>
</comment>
<evidence type="ECO:0000256" key="3">
    <source>
        <dbReference type="ARBA" id="ARBA00022475"/>
    </source>
</evidence>
<feature type="transmembrane region" description="Helical" evidence="7">
    <location>
        <begin position="55"/>
        <end position="87"/>
    </location>
</feature>
<keyword evidence="5 7" id="KW-1133">Transmembrane helix</keyword>
<dbReference type="Proteomes" id="UP000449193">
    <property type="component" value="Unassembled WGS sequence"/>
</dbReference>
<feature type="transmembrane region" description="Helical" evidence="7">
    <location>
        <begin position="123"/>
        <end position="144"/>
    </location>
</feature>
<dbReference type="PATRIC" id="fig|1550024.3.peg.4171"/>
<dbReference type="EMBL" id="JXXK01000044">
    <property type="protein sequence ID" value="KJF38414.1"/>
    <property type="molecule type" value="Genomic_DNA"/>
</dbReference>
<evidence type="ECO:0000256" key="6">
    <source>
        <dbReference type="ARBA" id="ARBA00023136"/>
    </source>
</evidence>
<gene>
    <name evidence="10" type="ORF">ASJ35_03590</name>
    <name evidence="11" type="ORF">FYJ76_00925</name>
    <name evidence="13" type="ORF">GMD52_00320</name>
    <name evidence="12" type="ORF">GMD59_17860</name>
    <name evidence="9" type="ORF">TQ39_18205</name>
</gene>
<dbReference type="InterPro" id="IPR000515">
    <property type="entry name" value="MetI-like"/>
</dbReference>
<dbReference type="SUPFAM" id="SSF161098">
    <property type="entry name" value="MetI-like"/>
    <property type="match status" value="1"/>
</dbReference>
<dbReference type="GO" id="GO:0055085">
    <property type="term" value="P:transmembrane transport"/>
    <property type="evidence" value="ECO:0007669"/>
    <property type="project" value="InterPro"/>
</dbReference>
<evidence type="ECO:0000313" key="15">
    <source>
        <dbReference type="Proteomes" id="UP000053433"/>
    </source>
</evidence>
<keyword evidence="2 7" id="KW-0813">Transport</keyword>
<evidence type="ECO:0000313" key="16">
    <source>
        <dbReference type="Proteomes" id="UP000431913"/>
    </source>
</evidence>
<accession>A0A0D8IVA7</accession>
<sequence>MARNKRKNRIANTLAVCFWLCAWQAASVCIGQKLILVSPLEVCGALLALLPTADFWQTAAFSAGRIIGGFLLALALGLALAALAAALRWVEVLLRPLMLTIKSIPVASFIILALMWLRSAGNLAVFISFLMVLPVVYTNTLAGIRETDARLLEMAAVFRVPPAKRVRYLYVPAALPYFRSACTVGLGLCWKSGVAAEVIGITSGSIGEALYNAKILFSTAELLAWTVVIVLLSLAFERLFLWGLARVESVLLERSGT</sequence>
<name>A0A0D8IVA7_9FIRM</name>
<evidence type="ECO:0000313" key="13">
    <source>
        <dbReference type="EMBL" id="MTS49985.1"/>
    </source>
</evidence>
<dbReference type="RefSeq" id="WP_009324961.1">
    <property type="nucleotide sequence ID" value="NZ_CAOJUJ010000017.1"/>
</dbReference>
<evidence type="ECO:0000313" key="11">
    <source>
        <dbReference type="EMBL" id="MST90508.1"/>
    </source>
</evidence>
<dbReference type="GO" id="GO:0005886">
    <property type="term" value="C:plasma membrane"/>
    <property type="evidence" value="ECO:0007669"/>
    <property type="project" value="UniProtKB-SubCell"/>
</dbReference>
<evidence type="ECO:0000313" key="18">
    <source>
        <dbReference type="Proteomes" id="UP000472755"/>
    </source>
</evidence>
<comment type="similarity">
    <text evidence="7">Belongs to the binding-protein-dependent transport system permease family.</text>
</comment>
<dbReference type="CDD" id="cd06261">
    <property type="entry name" value="TM_PBP2"/>
    <property type="match status" value="1"/>
</dbReference>
<dbReference type="EMBL" id="LMUA01000003">
    <property type="protein sequence ID" value="KUE77364.1"/>
    <property type="molecule type" value="Genomic_DNA"/>
</dbReference>
<dbReference type="Gene3D" id="1.10.3720.10">
    <property type="entry name" value="MetI-like"/>
    <property type="match status" value="1"/>
</dbReference>
<keyword evidence="14" id="KW-1185">Reference proteome</keyword>
<dbReference type="EMBL" id="VUNJ01000001">
    <property type="protein sequence ID" value="MST90508.1"/>
    <property type="molecule type" value="Genomic_DNA"/>
</dbReference>
<dbReference type="Proteomes" id="UP000053433">
    <property type="component" value="Unassembled WGS sequence"/>
</dbReference>
<evidence type="ECO:0000313" key="14">
    <source>
        <dbReference type="Proteomes" id="UP000032483"/>
    </source>
</evidence>
<evidence type="ECO:0000313" key="9">
    <source>
        <dbReference type="EMBL" id="KJF38414.1"/>
    </source>
</evidence>
<dbReference type="GeneID" id="42858470"/>
<comment type="caution">
    <text evidence="9">The sequence shown here is derived from an EMBL/GenBank/DDBJ whole genome shotgun (WGS) entry which is preliminary data.</text>
</comment>
<evidence type="ECO:0000256" key="2">
    <source>
        <dbReference type="ARBA" id="ARBA00022448"/>
    </source>
</evidence>
<evidence type="ECO:0000313" key="10">
    <source>
        <dbReference type="EMBL" id="KUE77364.1"/>
    </source>
</evidence>
<accession>A0A0W7TU59</accession>
<dbReference type="EMBL" id="WMZR01000001">
    <property type="protein sequence ID" value="MTS49985.1"/>
    <property type="molecule type" value="Genomic_DNA"/>
</dbReference>
<evidence type="ECO:0000313" key="17">
    <source>
        <dbReference type="Proteomes" id="UP000449193"/>
    </source>
</evidence>
<reference evidence="10 15" key="2">
    <citation type="submission" date="2015-10" db="EMBL/GenBank/DDBJ databases">
        <title>A novel member of the family Ruminococcaceae isolated from human faeces.</title>
        <authorList>
            <person name="Shkoporov A.N."/>
            <person name="Chaplin A.V."/>
            <person name="Motuzova O.V."/>
            <person name="Kafarskaia L.I."/>
            <person name="Efimov B.A."/>
        </authorList>
    </citation>
    <scope>NUCLEOTIDE SEQUENCE [LARGE SCALE GENOMIC DNA]</scope>
    <source>
        <strain evidence="10 15">668</strain>
    </source>
</reference>
<feature type="transmembrane region" description="Helical" evidence="7">
    <location>
        <begin position="99"/>
        <end position="117"/>
    </location>
</feature>
<evidence type="ECO:0000313" key="12">
    <source>
        <dbReference type="EMBL" id="MTS29128.1"/>
    </source>
</evidence>
<evidence type="ECO:0000259" key="8">
    <source>
        <dbReference type="PROSITE" id="PS50928"/>
    </source>
</evidence>
<proteinExistence type="inferred from homology"/>
<evidence type="ECO:0000256" key="5">
    <source>
        <dbReference type="ARBA" id="ARBA00022989"/>
    </source>
</evidence>
<keyword evidence="3" id="KW-1003">Cell membrane</keyword>
<dbReference type="EMBL" id="WMZU01000051">
    <property type="protein sequence ID" value="MTS29128.1"/>
    <property type="molecule type" value="Genomic_DNA"/>
</dbReference>
<keyword evidence="4 7" id="KW-0812">Transmembrane</keyword>
<evidence type="ECO:0000256" key="4">
    <source>
        <dbReference type="ARBA" id="ARBA00022692"/>
    </source>
</evidence>
<reference evidence="17 18" key="3">
    <citation type="journal article" date="2019" name="Nat. Med.">
        <title>A library of human gut bacterial isolates paired with longitudinal multiomics data enables mechanistic microbiome research.</title>
        <authorList>
            <person name="Poyet M."/>
            <person name="Groussin M."/>
            <person name="Gibbons S.M."/>
            <person name="Avila-Pacheco J."/>
            <person name="Jiang X."/>
            <person name="Kearney S.M."/>
            <person name="Perrotta A.R."/>
            <person name="Berdy B."/>
            <person name="Zhao S."/>
            <person name="Lieberman T.D."/>
            <person name="Swanson P.K."/>
            <person name="Smith M."/>
            <person name="Roesemann S."/>
            <person name="Alexander J.E."/>
            <person name="Rich S.A."/>
            <person name="Livny J."/>
            <person name="Vlamakis H."/>
            <person name="Clish C."/>
            <person name="Bullock K."/>
            <person name="Deik A."/>
            <person name="Scott J."/>
            <person name="Pierce K.A."/>
            <person name="Xavier R.J."/>
            <person name="Alm E.J."/>
        </authorList>
    </citation>
    <scope>NUCLEOTIDE SEQUENCE [LARGE SCALE GENOMIC DNA]</scope>
    <source>
        <strain evidence="12 18">BIOML-A4</strain>
        <strain evidence="13 17">BIOML-A7</strain>
    </source>
</reference>
<feature type="transmembrane region" description="Helical" evidence="7">
    <location>
        <begin position="222"/>
        <end position="245"/>
    </location>
</feature>
<protein>
    <submittedName>
        <fullName evidence="11">ABC transporter permease subunit</fullName>
    </submittedName>
    <submittedName>
        <fullName evidence="9">Nitrate ABC transporter permease</fullName>
    </submittedName>
</protein>
<dbReference type="PANTHER" id="PTHR30151">
    <property type="entry name" value="ALKANE SULFONATE ABC TRANSPORTER-RELATED, MEMBRANE SUBUNIT"/>
    <property type="match status" value="1"/>
</dbReference>
<evidence type="ECO:0000256" key="1">
    <source>
        <dbReference type="ARBA" id="ARBA00004651"/>
    </source>
</evidence>
<dbReference type="Proteomes" id="UP000032483">
    <property type="component" value="Unassembled WGS sequence"/>
</dbReference>
<dbReference type="InterPro" id="IPR035906">
    <property type="entry name" value="MetI-like_sf"/>
</dbReference>
<dbReference type="Proteomes" id="UP000472755">
    <property type="component" value="Unassembled WGS sequence"/>
</dbReference>
<dbReference type="AlphaFoldDB" id="A0A0D8IVA7"/>
<evidence type="ECO:0000256" key="7">
    <source>
        <dbReference type="RuleBase" id="RU363032"/>
    </source>
</evidence>
<keyword evidence="6 7" id="KW-0472">Membrane</keyword>